<accession>D1AL16</accession>
<dbReference type="InterPro" id="IPR001638">
    <property type="entry name" value="Solute-binding_3/MltF_N"/>
</dbReference>
<dbReference type="PANTHER" id="PTHR35936">
    <property type="entry name" value="MEMBRANE-BOUND LYTIC MUREIN TRANSGLYCOSYLASE F"/>
    <property type="match status" value="1"/>
</dbReference>
<evidence type="ECO:0000256" key="1">
    <source>
        <dbReference type="ARBA" id="ARBA00022729"/>
    </source>
</evidence>
<dbReference type="SMART" id="SM00062">
    <property type="entry name" value="PBPb"/>
    <property type="match status" value="1"/>
</dbReference>
<dbReference type="HOGENOM" id="CLU_019602_18_2_0"/>
<protein>
    <submittedName>
        <fullName evidence="4">Extracellular solute-binding protein family 3</fullName>
    </submittedName>
</protein>
<dbReference type="CDD" id="cd13627">
    <property type="entry name" value="PBP2_AA_binding_like_2"/>
    <property type="match status" value="1"/>
</dbReference>
<dbReference type="PROSITE" id="PS51257">
    <property type="entry name" value="PROKAR_LIPOPROTEIN"/>
    <property type="match status" value="1"/>
</dbReference>
<dbReference type="Proteomes" id="UP000000845">
    <property type="component" value="Chromosome"/>
</dbReference>
<dbReference type="PANTHER" id="PTHR35936:SF17">
    <property type="entry name" value="ARGININE-BINDING EXTRACELLULAR PROTEIN ARTP"/>
    <property type="match status" value="1"/>
</dbReference>
<evidence type="ECO:0000259" key="3">
    <source>
        <dbReference type="SMART" id="SM00062"/>
    </source>
</evidence>
<feature type="chain" id="PRO_5003019790" evidence="2">
    <location>
        <begin position="22"/>
        <end position="279"/>
    </location>
</feature>
<feature type="signal peptide" evidence="2">
    <location>
        <begin position="1"/>
        <end position="21"/>
    </location>
</feature>
<dbReference type="KEGG" id="str:Sterm_2305"/>
<dbReference type="RefSeq" id="WP_012861753.1">
    <property type="nucleotide sequence ID" value="NC_013517.1"/>
</dbReference>
<sequence>MIKKINLFALILMLVVLTACGKGGSGGEGKKESNEFRVGMECGYAPFNWFQSDDSNGAVKNSSNGYCGGYDVEIAKLVAKGLGKELVIVQTDWDGLLGPALQSGKIDAVIAGMSPTTERKESLDFTSPYYKSDLVVVVAKDGKYANAKTLEDFQGAKITGQLNTLHYTVIDQLTGANKQTAMENFPAMIVALNSGKIDGYVSERPGAMAAETANPNLKYITFEKGKGFEYSNEEVDVAVGLKKGNTDLKDQIDKILAGITEEERQKIMEDAIKNQPLEN</sequence>
<proteinExistence type="predicted"/>
<dbReference type="Gene3D" id="3.40.190.10">
    <property type="entry name" value="Periplasmic binding protein-like II"/>
    <property type="match status" value="2"/>
</dbReference>
<organism evidence="4 5">
    <name type="scientific">Sebaldella termitidis (strain ATCC 33386 / NCTC 11300)</name>
    <dbReference type="NCBI Taxonomy" id="526218"/>
    <lineage>
        <taxon>Bacteria</taxon>
        <taxon>Fusobacteriati</taxon>
        <taxon>Fusobacteriota</taxon>
        <taxon>Fusobacteriia</taxon>
        <taxon>Fusobacteriales</taxon>
        <taxon>Leptotrichiaceae</taxon>
        <taxon>Sebaldella</taxon>
    </lineage>
</organism>
<evidence type="ECO:0000256" key="2">
    <source>
        <dbReference type="SAM" id="SignalP"/>
    </source>
</evidence>
<name>D1AL16_SEBTE</name>
<dbReference type="EMBL" id="CP001739">
    <property type="protein sequence ID" value="ACZ09159.1"/>
    <property type="molecule type" value="Genomic_DNA"/>
</dbReference>
<reference evidence="4 5" key="2">
    <citation type="journal article" date="2010" name="Stand. Genomic Sci.">
        <title>Complete genome sequence of Sebaldella termitidis type strain (NCTC 11300).</title>
        <authorList>
            <person name="Harmon-Smith M."/>
            <person name="Celia L."/>
            <person name="Chertkov O."/>
            <person name="Lapidus A."/>
            <person name="Copeland A."/>
            <person name="Glavina Del Rio T."/>
            <person name="Nolan M."/>
            <person name="Lucas S."/>
            <person name="Tice H."/>
            <person name="Cheng J.F."/>
            <person name="Han C."/>
            <person name="Detter J.C."/>
            <person name="Bruce D."/>
            <person name="Goodwin L."/>
            <person name="Pitluck S."/>
            <person name="Pati A."/>
            <person name="Liolios K."/>
            <person name="Ivanova N."/>
            <person name="Mavromatis K."/>
            <person name="Mikhailova N."/>
            <person name="Chen A."/>
            <person name="Palaniappan K."/>
            <person name="Land M."/>
            <person name="Hauser L."/>
            <person name="Chang Y.J."/>
            <person name="Jeffries C.D."/>
            <person name="Brettin T."/>
            <person name="Goker M."/>
            <person name="Beck B."/>
            <person name="Bristow J."/>
            <person name="Eisen J.A."/>
            <person name="Markowitz V."/>
            <person name="Hugenholtz P."/>
            <person name="Kyrpides N.C."/>
            <person name="Klenk H.P."/>
            <person name="Chen F."/>
        </authorList>
    </citation>
    <scope>NUCLEOTIDE SEQUENCE [LARGE SCALE GENOMIC DNA]</scope>
    <source>
        <strain evidence="5">ATCC 33386 / NCTC 11300</strain>
    </source>
</reference>
<evidence type="ECO:0000313" key="5">
    <source>
        <dbReference type="Proteomes" id="UP000000845"/>
    </source>
</evidence>
<evidence type="ECO:0000313" key="4">
    <source>
        <dbReference type="EMBL" id="ACZ09159.1"/>
    </source>
</evidence>
<dbReference type="SUPFAM" id="SSF53850">
    <property type="entry name" value="Periplasmic binding protein-like II"/>
    <property type="match status" value="1"/>
</dbReference>
<reference evidence="5" key="1">
    <citation type="submission" date="2009-09" db="EMBL/GenBank/DDBJ databases">
        <title>The complete chromosome of Sebaldella termitidis ATCC 33386.</title>
        <authorList>
            <consortium name="US DOE Joint Genome Institute (JGI-PGF)"/>
            <person name="Lucas S."/>
            <person name="Copeland A."/>
            <person name="Lapidus A."/>
            <person name="Glavina del Rio T."/>
            <person name="Dalin E."/>
            <person name="Tice H."/>
            <person name="Bruce D."/>
            <person name="Goodwin L."/>
            <person name="Pitluck S."/>
            <person name="Kyrpides N."/>
            <person name="Mavromatis K."/>
            <person name="Ivanova N."/>
            <person name="Mikhailova N."/>
            <person name="Sims D."/>
            <person name="Meincke L."/>
            <person name="Brettin T."/>
            <person name="Detter J.C."/>
            <person name="Han C."/>
            <person name="Larimer F."/>
            <person name="Land M."/>
            <person name="Hauser L."/>
            <person name="Markowitz V."/>
            <person name="Cheng J.F."/>
            <person name="Hugenholtz P."/>
            <person name="Woyke T."/>
            <person name="Wu D."/>
            <person name="Eisen J.A."/>
        </authorList>
    </citation>
    <scope>NUCLEOTIDE SEQUENCE [LARGE SCALE GENOMIC DNA]</scope>
    <source>
        <strain evidence="5">ATCC 33386 / NCTC 11300</strain>
    </source>
</reference>
<keyword evidence="1 2" id="KW-0732">Signal</keyword>
<dbReference type="STRING" id="526218.Sterm_2305"/>
<gene>
    <name evidence="4" type="ordered locus">Sterm_2305</name>
</gene>
<dbReference type="AlphaFoldDB" id="D1AL16"/>
<dbReference type="Pfam" id="PF00497">
    <property type="entry name" value="SBP_bac_3"/>
    <property type="match status" value="1"/>
</dbReference>
<keyword evidence="5" id="KW-1185">Reference proteome</keyword>
<dbReference type="eggNOG" id="COG0834">
    <property type="taxonomic scope" value="Bacteria"/>
</dbReference>
<feature type="domain" description="Solute-binding protein family 3/N-terminal" evidence="3">
    <location>
        <begin position="35"/>
        <end position="275"/>
    </location>
</feature>